<reference evidence="2 3" key="1">
    <citation type="submission" date="2017-12" db="EMBL/GenBank/DDBJ databases">
        <title>Sequencing, de novo assembly and annotation of complete genome of a new Thraustochytrid species, strain FCC1311.</title>
        <authorList>
            <person name="Sedici K."/>
            <person name="Godart F."/>
            <person name="Aiese Cigliano R."/>
            <person name="Sanseverino W."/>
            <person name="Barakat M."/>
            <person name="Ortet P."/>
            <person name="Marechal E."/>
            <person name="Cagnac O."/>
            <person name="Amato A."/>
        </authorList>
    </citation>
    <scope>NUCLEOTIDE SEQUENCE [LARGE SCALE GENOMIC DNA]</scope>
</reference>
<dbReference type="InterPro" id="IPR039794">
    <property type="entry name" value="Gtb1-like"/>
</dbReference>
<protein>
    <submittedName>
        <fullName evidence="2">Glucosidase 2 subunit beta</fullName>
    </submittedName>
</protein>
<dbReference type="InterPro" id="IPR028146">
    <property type="entry name" value="PRKCSH_N"/>
</dbReference>
<comment type="caution">
    <text evidence="2">The sequence shown here is derived from an EMBL/GenBank/DDBJ whole genome shotgun (WGS) entry which is preliminary data.</text>
</comment>
<dbReference type="Pfam" id="PF12999">
    <property type="entry name" value="PRKCSH-like"/>
    <property type="match status" value="1"/>
</dbReference>
<dbReference type="InParanoid" id="A0A2R5GN21"/>
<proteinExistence type="predicted"/>
<feature type="domain" description="Glucosidase II beta subunit N-terminal" evidence="1">
    <location>
        <begin position="123"/>
        <end position="216"/>
    </location>
</feature>
<gene>
    <name evidence="2" type="ORF">FCC1311_085152</name>
</gene>
<dbReference type="GO" id="GO:0017177">
    <property type="term" value="C:glucosidase II complex"/>
    <property type="evidence" value="ECO:0007669"/>
    <property type="project" value="TreeGrafter"/>
</dbReference>
<accession>A0A2R5GN21</accession>
<dbReference type="AlphaFoldDB" id="A0A2R5GN21"/>
<dbReference type="GO" id="GO:0006491">
    <property type="term" value="P:N-glycan processing"/>
    <property type="evidence" value="ECO:0007669"/>
    <property type="project" value="TreeGrafter"/>
</dbReference>
<evidence type="ECO:0000313" key="3">
    <source>
        <dbReference type="Proteomes" id="UP000241890"/>
    </source>
</evidence>
<dbReference type="PANTHER" id="PTHR12630">
    <property type="entry name" value="N-LINKED OLIGOSACCHARIDE PROCESSING"/>
    <property type="match status" value="1"/>
</dbReference>
<sequence length="223" mass="24469">MAALVFVSIILLQQPPSPRVEEVLDEASFWDDHRDMLEAIMVEGPGTDVETKNAQETEHVANQEPKLAEVDVEEVNAEKKDMLRDVPSGLRGAESPALSAATQDANFKLTFVAGTRFDDPRRYLVGQRQRFRCPESTKDGPFLADYHVNDGYCDCPQTGFDEPGTSACSGLTPATQEPLFYCGHEDGRWLPSSRVEDGVCDCCDGIDEGPGQRACKDGPTNIN</sequence>
<dbReference type="EMBL" id="BEYU01000120">
    <property type="protein sequence ID" value="GBG32290.1"/>
    <property type="molecule type" value="Genomic_DNA"/>
</dbReference>
<evidence type="ECO:0000259" key="1">
    <source>
        <dbReference type="Pfam" id="PF12999"/>
    </source>
</evidence>
<dbReference type="Proteomes" id="UP000241890">
    <property type="component" value="Unassembled WGS sequence"/>
</dbReference>
<keyword evidence="3" id="KW-1185">Reference proteome</keyword>
<evidence type="ECO:0000313" key="2">
    <source>
        <dbReference type="EMBL" id="GBG32290.1"/>
    </source>
</evidence>
<organism evidence="2 3">
    <name type="scientific">Hondaea fermentalgiana</name>
    <dbReference type="NCBI Taxonomy" id="2315210"/>
    <lineage>
        <taxon>Eukaryota</taxon>
        <taxon>Sar</taxon>
        <taxon>Stramenopiles</taxon>
        <taxon>Bigyra</taxon>
        <taxon>Labyrinthulomycetes</taxon>
        <taxon>Thraustochytrida</taxon>
        <taxon>Thraustochytriidae</taxon>
        <taxon>Hondaea</taxon>
    </lineage>
</organism>
<dbReference type="OrthoDB" id="28322at2759"/>
<name>A0A2R5GN21_9STRA</name>
<dbReference type="PANTHER" id="PTHR12630:SF1">
    <property type="entry name" value="GLUCOSIDASE 2 SUBUNIT BETA"/>
    <property type="match status" value="1"/>
</dbReference>